<protein>
    <submittedName>
        <fullName evidence="1">(northern house mosquito) hypothetical protein</fullName>
    </submittedName>
</protein>
<proteinExistence type="predicted"/>
<dbReference type="EMBL" id="HBUE01300112">
    <property type="protein sequence ID" value="CAG6578459.1"/>
    <property type="molecule type" value="Transcribed_RNA"/>
</dbReference>
<accession>A0A8D8JRG1</accession>
<dbReference type="EMBL" id="HBUE01035617">
    <property type="protein sequence ID" value="CAG6458588.1"/>
    <property type="molecule type" value="Transcribed_RNA"/>
</dbReference>
<name>A0A8D8JRG1_CULPI</name>
<evidence type="ECO:0000313" key="1">
    <source>
        <dbReference type="EMBL" id="CAG6578459.1"/>
    </source>
</evidence>
<reference evidence="1" key="1">
    <citation type="submission" date="2021-05" db="EMBL/GenBank/DDBJ databases">
        <authorList>
            <person name="Alioto T."/>
            <person name="Alioto T."/>
            <person name="Gomez Garrido J."/>
        </authorList>
    </citation>
    <scope>NUCLEOTIDE SEQUENCE</scope>
</reference>
<organism evidence="1">
    <name type="scientific">Culex pipiens</name>
    <name type="common">House mosquito</name>
    <dbReference type="NCBI Taxonomy" id="7175"/>
    <lineage>
        <taxon>Eukaryota</taxon>
        <taxon>Metazoa</taxon>
        <taxon>Ecdysozoa</taxon>
        <taxon>Arthropoda</taxon>
        <taxon>Hexapoda</taxon>
        <taxon>Insecta</taxon>
        <taxon>Pterygota</taxon>
        <taxon>Neoptera</taxon>
        <taxon>Endopterygota</taxon>
        <taxon>Diptera</taxon>
        <taxon>Nematocera</taxon>
        <taxon>Culicoidea</taxon>
        <taxon>Culicidae</taxon>
        <taxon>Culicinae</taxon>
        <taxon>Culicini</taxon>
        <taxon>Culex</taxon>
        <taxon>Culex</taxon>
    </lineage>
</organism>
<dbReference type="AlphaFoldDB" id="A0A8D8JRG1"/>
<sequence length="103" mass="11764">MAYSIIFFGWYLGKNASYLKKFGFWNKKCVSKCDCALLNIRKYVLCVSAVCGKIARLISLNSLPLVRCGTRAFSLFSGNKFVQFGFKMFGISKIRYKSEIVLF</sequence>
<dbReference type="EMBL" id="HBUE01194137">
    <property type="protein sequence ID" value="CAG6526743.1"/>
    <property type="molecule type" value="Transcribed_RNA"/>
</dbReference>